<dbReference type="EMBL" id="BPVZ01000007">
    <property type="protein sequence ID" value="GKU93805.1"/>
    <property type="molecule type" value="Genomic_DNA"/>
</dbReference>
<proteinExistence type="predicted"/>
<dbReference type="PANTHER" id="PTHR31238">
    <property type="entry name" value="GERMIN-LIKE PROTEIN SUBFAMILY 3 MEMBER 3"/>
    <property type="match status" value="1"/>
</dbReference>
<gene>
    <name evidence="1" type="ORF">SLEP1_g7370</name>
</gene>
<keyword evidence="2" id="KW-1185">Reference proteome</keyword>
<protein>
    <submittedName>
        <fullName evidence="1">Uncharacterized protein</fullName>
    </submittedName>
</protein>
<sequence>MRAVLGSPFPTSFNVTEAGAEEFPALIGQSVSLAVLQYPAGTTNPLPTPILALRSFFSSSMGLVHFQYDADTGKLAVAISAFGSANAGFVSIPVTLFGMGIDDDILAKSFKIDVATVESLKAALTPPRN</sequence>
<comment type="caution">
    <text evidence="1">The sequence shown here is derived from an EMBL/GenBank/DDBJ whole genome shotgun (WGS) entry which is preliminary data.</text>
</comment>
<accession>A0AAV5I936</accession>
<dbReference type="AlphaFoldDB" id="A0AAV5I936"/>
<dbReference type="Gene3D" id="2.60.120.10">
    <property type="entry name" value="Jelly Rolls"/>
    <property type="match status" value="1"/>
</dbReference>
<organism evidence="1 2">
    <name type="scientific">Rubroshorea leprosula</name>
    <dbReference type="NCBI Taxonomy" id="152421"/>
    <lineage>
        <taxon>Eukaryota</taxon>
        <taxon>Viridiplantae</taxon>
        <taxon>Streptophyta</taxon>
        <taxon>Embryophyta</taxon>
        <taxon>Tracheophyta</taxon>
        <taxon>Spermatophyta</taxon>
        <taxon>Magnoliopsida</taxon>
        <taxon>eudicotyledons</taxon>
        <taxon>Gunneridae</taxon>
        <taxon>Pentapetalae</taxon>
        <taxon>rosids</taxon>
        <taxon>malvids</taxon>
        <taxon>Malvales</taxon>
        <taxon>Dipterocarpaceae</taxon>
        <taxon>Rubroshorea</taxon>
    </lineage>
</organism>
<evidence type="ECO:0000313" key="2">
    <source>
        <dbReference type="Proteomes" id="UP001054252"/>
    </source>
</evidence>
<dbReference type="InterPro" id="IPR014710">
    <property type="entry name" value="RmlC-like_jellyroll"/>
</dbReference>
<dbReference type="SUPFAM" id="SSF51182">
    <property type="entry name" value="RmlC-like cupins"/>
    <property type="match status" value="1"/>
</dbReference>
<dbReference type="Proteomes" id="UP001054252">
    <property type="component" value="Unassembled WGS sequence"/>
</dbReference>
<reference evidence="1 2" key="1">
    <citation type="journal article" date="2021" name="Commun. Biol.">
        <title>The genome of Shorea leprosula (Dipterocarpaceae) highlights the ecological relevance of drought in aseasonal tropical rainforests.</title>
        <authorList>
            <person name="Ng K.K.S."/>
            <person name="Kobayashi M.J."/>
            <person name="Fawcett J.A."/>
            <person name="Hatakeyama M."/>
            <person name="Paape T."/>
            <person name="Ng C.H."/>
            <person name="Ang C.C."/>
            <person name="Tnah L.H."/>
            <person name="Lee C.T."/>
            <person name="Nishiyama T."/>
            <person name="Sese J."/>
            <person name="O'Brien M.J."/>
            <person name="Copetti D."/>
            <person name="Mohd Noor M.I."/>
            <person name="Ong R.C."/>
            <person name="Putra M."/>
            <person name="Sireger I.Z."/>
            <person name="Indrioko S."/>
            <person name="Kosugi Y."/>
            <person name="Izuno A."/>
            <person name="Isagi Y."/>
            <person name="Lee S.L."/>
            <person name="Shimizu K.K."/>
        </authorList>
    </citation>
    <scope>NUCLEOTIDE SEQUENCE [LARGE SCALE GENOMIC DNA]</scope>
    <source>
        <strain evidence="1">214</strain>
    </source>
</reference>
<dbReference type="InterPro" id="IPR011051">
    <property type="entry name" value="RmlC_Cupin_sf"/>
</dbReference>
<evidence type="ECO:0000313" key="1">
    <source>
        <dbReference type="EMBL" id="GKU93805.1"/>
    </source>
</evidence>
<name>A0AAV5I936_9ROSI</name>